<gene>
    <name evidence="1" type="ORF">UFOVP577_4</name>
</gene>
<organism evidence="1">
    <name type="scientific">uncultured Caudovirales phage</name>
    <dbReference type="NCBI Taxonomy" id="2100421"/>
    <lineage>
        <taxon>Viruses</taxon>
        <taxon>Duplodnaviria</taxon>
        <taxon>Heunggongvirae</taxon>
        <taxon>Uroviricota</taxon>
        <taxon>Caudoviricetes</taxon>
        <taxon>Peduoviridae</taxon>
        <taxon>Maltschvirus</taxon>
        <taxon>Maltschvirus maltsch</taxon>
    </lineage>
</organism>
<reference evidence="1" key="1">
    <citation type="submission" date="2020-04" db="EMBL/GenBank/DDBJ databases">
        <authorList>
            <person name="Chiriac C."/>
            <person name="Salcher M."/>
            <person name="Ghai R."/>
            <person name="Kavagutti S V."/>
        </authorList>
    </citation>
    <scope>NUCLEOTIDE SEQUENCE</scope>
</reference>
<protein>
    <submittedName>
        <fullName evidence="1">Uncharacterized protein</fullName>
    </submittedName>
</protein>
<name>A0A6J5MZP0_9CAUD</name>
<evidence type="ECO:0000313" key="1">
    <source>
        <dbReference type="EMBL" id="CAB4150500.1"/>
    </source>
</evidence>
<accession>A0A6J5MZP0</accession>
<proteinExistence type="predicted"/>
<sequence length="159" mass="17188">MAVFNKNTLTQVSGFDNPIIAGELVYAQQVFWNLAFATDGTAVDLTGATIDASIIRRQISNLNDTRYGLTFDIADYVPEPSPIALSIVNRDDEAGTFTLVIDESAWDVMANDPQLNIAINNCVAFSGRIKIGFPAVGTTPAQDSIIFLLFLVRSDGVVN</sequence>
<dbReference type="EMBL" id="LR796547">
    <property type="protein sequence ID" value="CAB4150500.1"/>
    <property type="molecule type" value="Genomic_DNA"/>
</dbReference>